<dbReference type="EMBL" id="WUYX01000069">
    <property type="protein sequence ID" value="MXV64129.1"/>
    <property type="molecule type" value="Genomic_DNA"/>
</dbReference>
<evidence type="ECO:0000313" key="2">
    <source>
        <dbReference type="EMBL" id="MXV64129.1"/>
    </source>
</evidence>
<dbReference type="InterPro" id="IPR001173">
    <property type="entry name" value="Glyco_trans_2-like"/>
</dbReference>
<dbReference type="Pfam" id="PF00535">
    <property type="entry name" value="Glycos_transf_2"/>
    <property type="match status" value="1"/>
</dbReference>
<comment type="caution">
    <text evidence="2">The sequence shown here is derived from an EMBL/GenBank/DDBJ whole genome shotgun (WGS) entry which is preliminary data.</text>
</comment>
<keyword evidence="2" id="KW-0808">Transferase</keyword>
<dbReference type="InterPro" id="IPR050834">
    <property type="entry name" value="Glycosyltransf_2"/>
</dbReference>
<keyword evidence="3" id="KW-1185">Reference proteome</keyword>
<reference evidence="2 3" key="1">
    <citation type="submission" date="2020-01" db="EMBL/GenBank/DDBJ databases">
        <title>Natronorubrum sp. JWXQ-INN 674 isolated from Inner Mongolia Autonomous Region of China.</title>
        <authorList>
            <person name="Xue Q."/>
        </authorList>
    </citation>
    <scope>NUCLEOTIDE SEQUENCE [LARGE SCALE GENOMIC DNA]</scope>
    <source>
        <strain evidence="2 3">JWXQ-INN-674</strain>
    </source>
</reference>
<sequence length="318" mass="35723">MTAETEAGDGNRGEDEWPVVSVIVPVYNDPEGLRDTLDALMAQTYPGTAHEILVVDNDSTDETPAVARAYAAEHDQVTFLVEADRQSSYAARNTGIENARGDVFAFVDADMLVDETWLVDAISAFERKDAEYMGCNVEMVPSEGGDSLAERYNRQTGFPIDYFIEDLGFAPTCCLFVRRSVLEDVGSFDSRLISSGDREFGHRVRDSGRELQYAADVTMYHPTRSTSEALIRKSRRIGRGLYQLRRFHPNRYDDPVPVALNPWPYLPPRPAQIRGIDGWDTLSRREKAGFYLLSYARGVSNGLGRIEETVRRHLPTRA</sequence>
<dbReference type="PANTHER" id="PTHR43685">
    <property type="entry name" value="GLYCOSYLTRANSFERASE"/>
    <property type="match status" value="1"/>
</dbReference>
<evidence type="ECO:0000313" key="3">
    <source>
        <dbReference type="Proteomes" id="UP000434101"/>
    </source>
</evidence>
<dbReference type="Proteomes" id="UP000434101">
    <property type="component" value="Unassembled WGS sequence"/>
</dbReference>
<dbReference type="InterPro" id="IPR029044">
    <property type="entry name" value="Nucleotide-diphossugar_trans"/>
</dbReference>
<organism evidence="2 3">
    <name type="scientific">Natronorubrum halalkaliphilum</name>
    <dbReference type="NCBI Taxonomy" id="2691917"/>
    <lineage>
        <taxon>Archaea</taxon>
        <taxon>Methanobacteriati</taxon>
        <taxon>Methanobacteriota</taxon>
        <taxon>Stenosarchaea group</taxon>
        <taxon>Halobacteria</taxon>
        <taxon>Halobacteriales</taxon>
        <taxon>Natrialbaceae</taxon>
        <taxon>Natronorubrum</taxon>
    </lineage>
</organism>
<gene>
    <name evidence="2" type="ORF">GS429_19075</name>
</gene>
<evidence type="ECO:0000259" key="1">
    <source>
        <dbReference type="Pfam" id="PF00535"/>
    </source>
</evidence>
<dbReference type="RefSeq" id="WP_160067135.1">
    <property type="nucleotide sequence ID" value="NZ_WUYX01000069.1"/>
</dbReference>
<proteinExistence type="predicted"/>
<dbReference type="PANTHER" id="PTHR43685:SF2">
    <property type="entry name" value="GLYCOSYLTRANSFERASE 2-LIKE DOMAIN-CONTAINING PROTEIN"/>
    <property type="match status" value="1"/>
</dbReference>
<dbReference type="GO" id="GO:0016740">
    <property type="term" value="F:transferase activity"/>
    <property type="evidence" value="ECO:0007669"/>
    <property type="project" value="UniProtKB-KW"/>
</dbReference>
<dbReference type="SUPFAM" id="SSF53448">
    <property type="entry name" value="Nucleotide-diphospho-sugar transferases"/>
    <property type="match status" value="1"/>
</dbReference>
<dbReference type="Gene3D" id="3.90.550.10">
    <property type="entry name" value="Spore Coat Polysaccharide Biosynthesis Protein SpsA, Chain A"/>
    <property type="match status" value="1"/>
</dbReference>
<feature type="domain" description="Glycosyltransferase 2-like" evidence="1">
    <location>
        <begin position="21"/>
        <end position="185"/>
    </location>
</feature>
<protein>
    <submittedName>
        <fullName evidence="2">Glycosyltransferase</fullName>
    </submittedName>
</protein>
<dbReference type="OrthoDB" id="46222at2157"/>
<accession>A0A6B0VU92</accession>
<name>A0A6B0VU92_9EURY</name>
<dbReference type="AlphaFoldDB" id="A0A6B0VU92"/>